<dbReference type="Pfam" id="PF10022">
    <property type="entry name" value="DUF2264"/>
    <property type="match status" value="1"/>
</dbReference>
<reference evidence="3 4" key="1">
    <citation type="submission" date="2014-04" db="EMBL/GenBank/DDBJ databases">
        <authorList>
            <consortium name="DOE Joint Genome Institute"/>
            <person name="Kuo A."/>
            <person name="Girlanda M."/>
            <person name="Perotto S."/>
            <person name="Kohler A."/>
            <person name="Nagy L.G."/>
            <person name="Floudas D."/>
            <person name="Copeland A."/>
            <person name="Barry K.W."/>
            <person name="Cichocki N."/>
            <person name="Veneault-Fourrey C."/>
            <person name="LaButti K."/>
            <person name="Lindquist E.A."/>
            <person name="Lipzen A."/>
            <person name="Lundell T."/>
            <person name="Morin E."/>
            <person name="Murat C."/>
            <person name="Sun H."/>
            <person name="Tunlid A."/>
            <person name="Henrissat B."/>
            <person name="Grigoriev I.V."/>
            <person name="Hibbett D.S."/>
            <person name="Martin F."/>
            <person name="Nordberg H.P."/>
            <person name="Cantor M.N."/>
            <person name="Hua S.X."/>
        </authorList>
    </citation>
    <scope>NUCLEOTIDE SEQUENCE [LARGE SCALE GENOMIC DNA]</scope>
    <source>
        <strain evidence="3 4">MUT 4182</strain>
    </source>
</reference>
<evidence type="ECO:0000313" key="4">
    <source>
        <dbReference type="Proteomes" id="UP000054248"/>
    </source>
</evidence>
<dbReference type="PIRSF" id="PIRSF014753">
    <property type="entry name" value="UCP014753"/>
    <property type="match status" value="1"/>
</dbReference>
<feature type="domain" description="DUF2264" evidence="2">
    <location>
        <begin position="372"/>
        <end position="665"/>
    </location>
</feature>
<dbReference type="EMBL" id="KN823112">
    <property type="protein sequence ID" value="KIO22349.1"/>
    <property type="molecule type" value="Genomic_DNA"/>
</dbReference>
<sequence length="669" mass="73316">MNPLSSHSDVLSALHTLLAPLDPHLSAGAARVKVGHTSGHFDDNAAELEGFARRLWGAVPAGIGMPVGEDGIDWDAYMDGIEHGVDPNDSEYWGAAVDKDQRLVEMAPIGFALATMPDKIWKPLTPETKMQLATWLMALNQRTTPNNNWHFFRVFVNLGLCRVGAQHSLSGLHAALDAFEEWYLGDGWYSDGSTQQRDYYITFAIHFYSLAYVFIVTQPFFAGSRLSNPERIAKYKARAALLAKDFVHWFDPDTGASIPFGRSLTYRFAIASFWGGLALAGVEVEGMSLGVIKGIWLRNLRWWLWKKEIFNGDGTLGIGYAYNNLNMAEAYNSPGSPYWAMKAFIPLALPPDHPFWSTNTPELPVPPSLLPSPHPIPSAHMILIHSSRPSPSAHTYALASGQYANFEMRHSAEKYGKLAYSATFGFCVPTGAYGLQQASPDSTLALSDDAESGNENGNGNHWRVRRVPLDAKIIREEGEGAKGVALYARWDAWKDVDVQTWLVPVTGEVDGSKEGDWHIRIHRITTGREIWTSDGGFSIRAQNNDEGLEVRTPGESAADDASKEVATSALIRSSVGTTGIASILWSPSDASTAPPSAQVIHAAPNSSIMFSHSAIPAIRHHLVPREEPYWLVSGVFALSGKSKEDAWRGAWADGPKLTVPEWLASALPK</sequence>
<gene>
    <name evidence="3" type="ORF">M407DRAFT_79329</name>
</gene>
<evidence type="ECO:0008006" key="5">
    <source>
        <dbReference type="Google" id="ProtNLM"/>
    </source>
</evidence>
<dbReference type="AlphaFoldDB" id="A0A0C3QCN1"/>
<keyword evidence="4" id="KW-1185">Reference proteome</keyword>
<evidence type="ECO:0000259" key="2">
    <source>
        <dbReference type="Pfam" id="PF20938"/>
    </source>
</evidence>
<dbReference type="InterPro" id="IPR049237">
    <property type="entry name" value="DUF2264_C"/>
</dbReference>
<accession>A0A0C3QCN1</accession>
<dbReference type="HOGENOM" id="CLU_028269_1_0_1"/>
<dbReference type="InterPro" id="IPR016624">
    <property type="entry name" value="UCP014753"/>
</dbReference>
<dbReference type="Proteomes" id="UP000054248">
    <property type="component" value="Unassembled WGS sequence"/>
</dbReference>
<dbReference type="InterPro" id="IPR049349">
    <property type="entry name" value="DUF2264_N"/>
</dbReference>
<feature type="domain" description="DUF2264" evidence="1">
    <location>
        <begin position="7"/>
        <end position="359"/>
    </location>
</feature>
<dbReference type="PANTHER" id="PTHR35339">
    <property type="entry name" value="LINALOOL DEHYDRATASE_ISOMERASE DOMAIN-CONTAINING PROTEIN"/>
    <property type="match status" value="1"/>
</dbReference>
<dbReference type="Pfam" id="PF20938">
    <property type="entry name" value="DUF2264_C"/>
    <property type="match status" value="1"/>
</dbReference>
<proteinExistence type="predicted"/>
<dbReference type="OrthoDB" id="5150166at2759"/>
<evidence type="ECO:0000259" key="1">
    <source>
        <dbReference type="Pfam" id="PF10022"/>
    </source>
</evidence>
<protein>
    <recommendedName>
        <fullName evidence="5">DUF2264 domain-containing protein</fullName>
    </recommendedName>
</protein>
<dbReference type="PANTHER" id="PTHR35339:SF4">
    <property type="entry name" value="LINALOOL DEHYDRATASE_ISOMERASE DOMAIN-CONTAINING PROTEIN"/>
    <property type="match status" value="1"/>
</dbReference>
<evidence type="ECO:0000313" key="3">
    <source>
        <dbReference type="EMBL" id="KIO22349.1"/>
    </source>
</evidence>
<organism evidence="3 4">
    <name type="scientific">Tulasnella calospora MUT 4182</name>
    <dbReference type="NCBI Taxonomy" id="1051891"/>
    <lineage>
        <taxon>Eukaryota</taxon>
        <taxon>Fungi</taxon>
        <taxon>Dikarya</taxon>
        <taxon>Basidiomycota</taxon>
        <taxon>Agaricomycotina</taxon>
        <taxon>Agaricomycetes</taxon>
        <taxon>Cantharellales</taxon>
        <taxon>Tulasnellaceae</taxon>
        <taxon>Tulasnella</taxon>
    </lineage>
</organism>
<name>A0A0C3QCN1_9AGAM</name>
<reference evidence="4" key="2">
    <citation type="submission" date="2015-01" db="EMBL/GenBank/DDBJ databases">
        <title>Evolutionary Origins and Diversification of the Mycorrhizal Mutualists.</title>
        <authorList>
            <consortium name="DOE Joint Genome Institute"/>
            <consortium name="Mycorrhizal Genomics Consortium"/>
            <person name="Kohler A."/>
            <person name="Kuo A."/>
            <person name="Nagy L.G."/>
            <person name="Floudas D."/>
            <person name="Copeland A."/>
            <person name="Barry K.W."/>
            <person name="Cichocki N."/>
            <person name="Veneault-Fourrey C."/>
            <person name="LaButti K."/>
            <person name="Lindquist E.A."/>
            <person name="Lipzen A."/>
            <person name="Lundell T."/>
            <person name="Morin E."/>
            <person name="Murat C."/>
            <person name="Riley R."/>
            <person name="Ohm R."/>
            <person name="Sun H."/>
            <person name="Tunlid A."/>
            <person name="Henrissat B."/>
            <person name="Grigoriev I.V."/>
            <person name="Hibbett D.S."/>
            <person name="Martin F."/>
        </authorList>
    </citation>
    <scope>NUCLEOTIDE SEQUENCE [LARGE SCALE GENOMIC DNA]</scope>
    <source>
        <strain evidence="4">MUT 4182</strain>
    </source>
</reference>
<dbReference type="STRING" id="1051891.A0A0C3QCN1"/>